<dbReference type="EMBL" id="CP071090">
    <property type="protein sequence ID" value="QSQ24586.1"/>
    <property type="molecule type" value="Genomic_DNA"/>
</dbReference>
<sequence length="128" mass="13913">MGNTTITIYLDRDPSYDPSPLVHRNDQVTFKLHDVPYDVDIYFDDGCPFSTPPPYHLNGTTIATASSLETVATNAAERGYSFRAVINNGTPGSRDGANAKIGGQLETKKGGIDVTTEPPKDPDKKKKK</sequence>
<reference evidence="2 3" key="1">
    <citation type="submission" date="2021-02" db="EMBL/GenBank/DDBJ databases">
        <title>De Novo genome assembly of isolated myxobacteria.</title>
        <authorList>
            <person name="Stevens D.C."/>
        </authorList>
    </citation>
    <scope>NUCLEOTIDE SEQUENCE [LARGE SCALE GENOMIC DNA]</scope>
    <source>
        <strain evidence="3">SCPEA02</strain>
    </source>
</reference>
<accession>A0ABX7P2A6</accession>
<proteinExistence type="predicted"/>
<organism evidence="2 3">
    <name type="scientific">Pyxidicoccus parkwayensis</name>
    <dbReference type="NCBI Taxonomy" id="2813578"/>
    <lineage>
        <taxon>Bacteria</taxon>
        <taxon>Pseudomonadati</taxon>
        <taxon>Myxococcota</taxon>
        <taxon>Myxococcia</taxon>
        <taxon>Myxococcales</taxon>
        <taxon>Cystobacterineae</taxon>
        <taxon>Myxococcaceae</taxon>
        <taxon>Pyxidicoccus</taxon>
    </lineage>
</organism>
<protein>
    <submittedName>
        <fullName evidence="2">Uncharacterized protein</fullName>
    </submittedName>
</protein>
<gene>
    <name evidence="2" type="ORF">JY651_06440</name>
</gene>
<keyword evidence="3" id="KW-1185">Reference proteome</keyword>
<dbReference type="Proteomes" id="UP000662747">
    <property type="component" value="Chromosome"/>
</dbReference>
<evidence type="ECO:0000313" key="3">
    <source>
        <dbReference type="Proteomes" id="UP000662747"/>
    </source>
</evidence>
<feature type="compositionally biased region" description="Basic and acidic residues" evidence="1">
    <location>
        <begin position="118"/>
        <end position="128"/>
    </location>
</feature>
<evidence type="ECO:0000256" key="1">
    <source>
        <dbReference type="SAM" id="MobiDB-lite"/>
    </source>
</evidence>
<feature type="region of interest" description="Disordered" evidence="1">
    <location>
        <begin position="86"/>
        <end position="128"/>
    </location>
</feature>
<dbReference type="RefSeq" id="WP_206726148.1">
    <property type="nucleotide sequence ID" value="NZ_CP071090.1"/>
</dbReference>
<evidence type="ECO:0000313" key="2">
    <source>
        <dbReference type="EMBL" id="QSQ24586.1"/>
    </source>
</evidence>
<name>A0ABX7P2A6_9BACT</name>